<dbReference type="InterPro" id="IPR013325">
    <property type="entry name" value="RNA_pol_sigma_r2"/>
</dbReference>
<feature type="domain" description="RNA polymerase sigma factor 70 region 4 type 2" evidence="7">
    <location>
        <begin position="159"/>
        <end position="206"/>
    </location>
</feature>
<dbReference type="RefSeq" id="WP_289363105.1">
    <property type="nucleotide sequence ID" value="NZ_JAUCBP010000001.1"/>
</dbReference>
<evidence type="ECO:0000256" key="3">
    <source>
        <dbReference type="ARBA" id="ARBA00023082"/>
    </source>
</evidence>
<feature type="domain" description="RNA polymerase sigma-70 region 2" evidence="6">
    <location>
        <begin position="67"/>
        <end position="134"/>
    </location>
</feature>
<dbReference type="InterPro" id="IPR007627">
    <property type="entry name" value="RNA_pol_sigma70_r2"/>
</dbReference>
<evidence type="ECO:0000256" key="5">
    <source>
        <dbReference type="ARBA" id="ARBA00023163"/>
    </source>
</evidence>
<dbReference type="Pfam" id="PF08281">
    <property type="entry name" value="Sigma70_r4_2"/>
    <property type="match status" value="1"/>
</dbReference>
<evidence type="ECO:0000259" key="7">
    <source>
        <dbReference type="Pfam" id="PF08281"/>
    </source>
</evidence>
<accession>A0ABT7SSM7</accession>
<sequence>MRTTLIIGSSLHCLGDEINLNAHGYTGTTSALFIGPIVDNFKLMIEAEIEILVLELQAGRRAALGELYQHFHVSMRKYAVLRVSDAMVAEDLVQNVWLQVTKRVMRLRDVSLFRSWLFKALRWEIIDWQRKASKELPSSSAPETTVSTDINDASYVLPLLTKLADEEREMVELYYLNDMSVREISLIVDVPMGTVKSRLHRAREQLKRHIEQTG</sequence>
<evidence type="ECO:0000259" key="6">
    <source>
        <dbReference type="Pfam" id="PF04542"/>
    </source>
</evidence>
<reference evidence="8 9" key="1">
    <citation type="submission" date="2023-06" db="EMBL/GenBank/DDBJ databases">
        <title>Alteromonas sp. ASW11-36 isolated from intertidal sand.</title>
        <authorList>
            <person name="Li Y."/>
        </authorList>
    </citation>
    <scope>NUCLEOTIDE SEQUENCE [LARGE SCALE GENOMIC DNA]</scope>
    <source>
        <strain evidence="8 9">ASW11-36</strain>
    </source>
</reference>
<protein>
    <submittedName>
        <fullName evidence="8">RNA polymerase sigma factor</fullName>
    </submittedName>
</protein>
<dbReference type="PANTHER" id="PTHR43133:SF8">
    <property type="entry name" value="RNA POLYMERASE SIGMA FACTOR HI_1459-RELATED"/>
    <property type="match status" value="1"/>
</dbReference>
<comment type="similarity">
    <text evidence="1">Belongs to the sigma-70 factor family. ECF subfamily.</text>
</comment>
<dbReference type="InterPro" id="IPR013324">
    <property type="entry name" value="RNA_pol_sigma_r3/r4-like"/>
</dbReference>
<evidence type="ECO:0000256" key="4">
    <source>
        <dbReference type="ARBA" id="ARBA00023125"/>
    </source>
</evidence>
<dbReference type="Proteomes" id="UP001234343">
    <property type="component" value="Unassembled WGS sequence"/>
</dbReference>
<dbReference type="EMBL" id="JAUCBP010000001">
    <property type="protein sequence ID" value="MDM7859192.1"/>
    <property type="molecule type" value="Genomic_DNA"/>
</dbReference>
<dbReference type="NCBIfam" id="TIGR02937">
    <property type="entry name" value="sigma70-ECF"/>
    <property type="match status" value="1"/>
</dbReference>
<dbReference type="SUPFAM" id="SSF88946">
    <property type="entry name" value="Sigma2 domain of RNA polymerase sigma factors"/>
    <property type="match status" value="1"/>
</dbReference>
<evidence type="ECO:0000256" key="2">
    <source>
        <dbReference type="ARBA" id="ARBA00023015"/>
    </source>
</evidence>
<dbReference type="SUPFAM" id="SSF88659">
    <property type="entry name" value="Sigma3 and sigma4 domains of RNA polymerase sigma factors"/>
    <property type="match status" value="1"/>
</dbReference>
<dbReference type="PANTHER" id="PTHR43133">
    <property type="entry name" value="RNA POLYMERASE ECF-TYPE SIGMA FACTO"/>
    <property type="match status" value="1"/>
</dbReference>
<evidence type="ECO:0000313" key="8">
    <source>
        <dbReference type="EMBL" id="MDM7859192.1"/>
    </source>
</evidence>
<name>A0ABT7SSM7_9ALTE</name>
<keyword evidence="4" id="KW-0238">DNA-binding</keyword>
<keyword evidence="3" id="KW-0731">Sigma factor</keyword>
<dbReference type="CDD" id="cd06171">
    <property type="entry name" value="Sigma70_r4"/>
    <property type="match status" value="1"/>
</dbReference>
<keyword evidence="9" id="KW-1185">Reference proteome</keyword>
<dbReference type="Gene3D" id="1.10.1740.10">
    <property type="match status" value="1"/>
</dbReference>
<evidence type="ECO:0000313" key="9">
    <source>
        <dbReference type="Proteomes" id="UP001234343"/>
    </source>
</evidence>
<dbReference type="InterPro" id="IPR013249">
    <property type="entry name" value="RNA_pol_sigma70_r4_t2"/>
</dbReference>
<dbReference type="InterPro" id="IPR036388">
    <property type="entry name" value="WH-like_DNA-bd_sf"/>
</dbReference>
<organism evidence="8 9">
    <name type="scientific">Alteromonas arenosi</name>
    <dbReference type="NCBI Taxonomy" id="3055817"/>
    <lineage>
        <taxon>Bacteria</taxon>
        <taxon>Pseudomonadati</taxon>
        <taxon>Pseudomonadota</taxon>
        <taxon>Gammaproteobacteria</taxon>
        <taxon>Alteromonadales</taxon>
        <taxon>Alteromonadaceae</taxon>
        <taxon>Alteromonas/Salinimonas group</taxon>
        <taxon>Alteromonas</taxon>
    </lineage>
</organism>
<evidence type="ECO:0000256" key="1">
    <source>
        <dbReference type="ARBA" id="ARBA00010641"/>
    </source>
</evidence>
<keyword evidence="2" id="KW-0805">Transcription regulation</keyword>
<gene>
    <name evidence="8" type="ORF">QTP81_01060</name>
</gene>
<proteinExistence type="inferred from homology"/>
<comment type="caution">
    <text evidence="8">The sequence shown here is derived from an EMBL/GenBank/DDBJ whole genome shotgun (WGS) entry which is preliminary data.</text>
</comment>
<dbReference type="InterPro" id="IPR039425">
    <property type="entry name" value="RNA_pol_sigma-70-like"/>
</dbReference>
<dbReference type="Pfam" id="PF04542">
    <property type="entry name" value="Sigma70_r2"/>
    <property type="match status" value="1"/>
</dbReference>
<dbReference type="Gene3D" id="1.10.10.10">
    <property type="entry name" value="Winged helix-like DNA-binding domain superfamily/Winged helix DNA-binding domain"/>
    <property type="match status" value="1"/>
</dbReference>
<keyword evidence="5" id="KW-0804">Transcription</keyword>
<dbReference type="InterPro" id="IPR014284">
    <property type="entry name" value="RNA_pol_sigma-70_dom"/>
</dbReference>